<dbReference type="RefSeq" id="XP_064851625.1">
    <property type="nucleotide sequence ID" value="XM_064995553.1"/>
</dbReference>
<proteinExistence type="predicted"/>
<reference evidence="1 2" key="1">
    <citation type="journal article" date="2023" name="Elife">
        <title>Identification of key yeast species and microbe-microbe interactions impacting larval growth of Drosophila in the wild.</title>
        <authorList>
            <person name="Mure A."/>
            <person name="Sugiura Y."/>
            <person name="Maeda R."/>
            <person name="Honda K."/>
            <person name="Sakurai N."/>
            <person name="Takahashi Y."/>
            <person name="Watada M."/>
            <person name="Katoh T."/>
            <person name="Gotoh A."/>
            <person name="Gotoh Y."/>
            <person name="Taniguchi I."/>
            <person name="Nakamura K."/>
            <person name="Hayashi T."/>
            <person name="Katayama T."/>
            <person name="Uemura T."/>
            <person name="Hattori Y."/>
        </authorList>
    </citation>
    <scope>NUCLEOTIDE SEQUENCE [LARGE SCALE GENOMIC DNA]</scope>
    <source>
        <strain evidence="1 2">SC-9</strain>
    </source>
</reference>
<protein>
    <recommendedName>
        <fullName evidence="3">Protein kinase domain-containing protein</fullName>
    </recommendedName>
</protein>
<evidence type="ECO:0000313" key="1">
    <source>
        <dbReference type="EMBL" id="GMM34625.1"/>
    </source>
</evidence>
<evidence type="ECO:0008006" key="3">
    <source>
        <dbReference type="Google" id="ProtNLM"/>
    </source>
</evidence>
<name>A0AAV5QJR9_9ASCO</name>
<organism evidence="1 2">
    <name type="scientific">Saccharomycopsis crataegensis</name>
    <dbReference type="NCBI Taxonomy" id="43959"/>
    <lineage>
        <taxon>Eukaryota</taxon>
        <taxon>Fungi</taxon>
        <taxon>Dikarya</taxon>
        <taxon>Ascomycota</taxon>
        <taxon>Saccharomycotina</taxon>
        <taxon>Saccharomycetes</taxon>
        <taxon>Saccharomycopsidaceae</taxon>
        <taxon>Saccharomycopsis</taxon>
    </lineage>
</organism>
<dbReference type="Proteomes" id="UP001360560">
    <property type="component" value="Unassembled WGS sequence"/>
</dbReference>
<gene>
    <name evidence="1" type="ORF">DASC09_019500</name>
</gene>
<evidence type="ECO:0000313" key="2">
    <source>
        <dbReference type="Proteomes" id="UP001360560"/>
    </source>
</evidence>
<dbReference type="GeneID" id="90072604"/>
<dbReference type="EMBL" id="BTFZ01000003">
    <property type="protein sequence ID" value="GMM34625.1"/>
    <property type="molecule type" value="Genomic_DNA"/>
</dbReference>
<comment type="caution">
    <text evidence="1">The sequence shown here is derived from an EMBL/GenBank/DDBJ whole genome shotgun (WGS) entry which is preliminary data.</text>
</comment>
<accession>A0AAV5QJR9</accession>
<keyword evidence="2" id="KW-1185">Reference proteome</keyword>
<sequence length="571" mass="66503">MSDNQLGESAMSGFGYTEEEENLNYERQNDARYQRLIDQLEKYENYNFDYHDVDEDLNYSEMWTLIDTVLSHRLSHRNWYRAVLSLPVFKISGWNYDSTIPADAITAKFVEATGFDKALRPISFEPNYPLFDYDLQEKIHAFACRLERRIKDDEQCLSDTPRWHYHPISREEVSNSENLNMLIFHDILRVLRLLFPALSVECRSTDFVFKGGPNSKPVFPIKMASSDISAVHLLASYGFVGIKESPTDISFSIMRQLLRLAMTYKSDLVGLSDFEHLLIIKFLPYSRDGVVSYDYKLFDLNSTPINIKWAITVMVYYEVALSDDERKEKERRMEELHDSLALSKDELKKIGNQQIPKIEKDQRPRPATSAWESTNIVCTPDYLSILEAGKGKVFCMKKVEFIDCIDANRFHISNDTDEITLRFVDMHELRRSYSLDERGNFSMPFFHKVKKEAIDQFYGEIECYERIEAYNKLHPGSDERVHCPRFLTYGCGVIATRWEFVSGLFFATERLKGKKAATPGEFAKGIKEIEKLASIGIKFSYLGTEMFFIVDDEFHIFDFSTAISTNFWYLH</sequence>
<dbReference type="AlphaFoldDB" id="A0AAV5QJR9"/>